<accession>A0A852TAC8</accession>
<dbReference type="Proteomes" id="UP000548423">
    <property type="component" value="Unassembled WGS sequence"/>
</dbReference>
<dbReference type="RefSeq" id="WP_179595909.1">
    <property type="nucleotide sequence ID" value="NZ_JAUSZQ010000002.1"/>
</dbReference>
<name>A0A852TAC8_9BACI</name>
<sequence length="45" mass="5368">MTLEEYLRTILCDEELELATLEPSFTFNLEVYEETSHESIPFRNN</sequence>
<dbReference type="AlphaFoldDB" id="A0A852TAC8"/>
<reference evidence="2" key="2">
    <citation type="submission" date="2020-08" db="EMBL/GenBank/DDBJ databases">
        <title>The Agave Microbiome: Exploring the role of microbial communities in plant adaptations to desert environments.</title>
        <authorList>
            <person name="Partida-Martinez L.P."/>
        </authorList>
    </citation>
    <scope>NUCLEOTIDE SEQUENCE [LARGE SCALE GENOMIC DNA]</scope>
    <source>
        <strain evidence="2">AT2.8</strain>
    </source>
</reference>
<comment type="caution">
    <text evidence="1">The sequence shown here is derived from an EMBL/GenBank/DDBJ whole genome shotgun (WGS) entry which is preliminary data.</text>
</comment>
<proteinExistence type="predicted"/>
<protein>
    <submittedName>
        <fullName evidence="1">Uncharacterized protein</fullName>
    </submittedName>
</protein>
<evidence type="ECO:0000313" key="2">
    <source>
        <dbReference type="Proteomes" id="UP000548423"/>
    </source>
</evidence>
<organism evidence="1 2">
    <name type="scientific">Neobacillus niacini</name>
    <dbReference type="NCBI Taxonomy" id="86668"/>
    <lineage>
        <taxon>Bacteria</taxon>
        <taxon>Bacillati</taxon>
        <taxon>Bacillota</taxon>
        <taxon>Bacilli</taxon>
        <taxon>Bacillales</taxon>
        <taxon>Bacillaceae</taxon>
        <taxon>Neobacillus</taxon>
    </lineage>
</organism>
<dbReference type="EMBL" id="JACCBX010000002">
    <property type="protein sequence ID" value="NYE04428.1"/>
    <property type="molecule type" value="Genomic_DNA"/>
</dbReference>
<evidence type="ECO:0000313" key="1">
    <source>
        <dbReference type="EMBL" id="NYE04428.1"/>
    </source>
</evidence>
<reference evidence="2" key="1">
    <citation type="submission" date="2020-07" db="EMBL/GenBank/DDBJ databases">
        <authorList>
            <person name="Partida-Martinez L."/>
            <person name="Huntemann M."/>
            <person name="Clum A."/>
            <person name="Wang J."/>
            <person name="Palaniappan K."/>
            <person name="Ritter S."/>
            <person name="Chen I.-M."/>
            <person name="Stamatis D."/>
            <person name="Reddy T."/>
            <person name="O'Malley R."/>
            <person name="Daum C."/>
            <person name="Shapiro N."/>
            <person name="Ivanova N."/>
            <person name="Kyrpides N."/>
            <person name="Woyke T."/>
        </authorList>
    </citation>
    <scope>NUCLEOTIDE SEQUENCE [LARGE SCALE GENOMIC DNA]</scope>
    <source>
        <strain evidence="2">AT2.8</strain>
    </source>
</reference>
<gene>
    <name evidence="1" type="ORF">F4694_001172</name>
</gene>